<dbReference type="GO" id="GO:0009307">
    <property type="term" value="P:DNA restriction-modification system"/>
    <property type="evidence" value="ECO:0007669"/>
    <property type="project" value="InterPro"/>
</dbReference>
<dbReference type="Gene3D" id="2.30.280.20">
    <property type="match status" value="1"/>
</dbReference>
<feature type="domain" description="Restriction endonuclease type IV Mrr" evidence="1">
    <location>
        <begin position="258"/>
        <end position="374"/>
    </location>
</feature>
<evidence type="ECO:0000259" key="2">
    <source>
        <dbReference type="Pfam" id="PF18062"/>
    </source>
</evidence>
<sequence>MTSARPLWRFDQLRSADLVLDAEYEGGTAGNTGDDPLNRLLPVGNQGGFRYKGSPTREGVKLVVLYTSGENPDWPDALDEKTGLFTYYGDNRSPGRLLHETPRSGNVILRDAFAAAHADEIARQQVPPFLLFAKANASGRNVVFRGLIAPGADTLAADDDLQAIWRSTRGQRFQNYRAAFTVLDTPVVSRAWIGQILAGQPLGDACPPAWAEWVRGRAYRTLAAPATKVVRSRAEQLPTDAVGQQILSTIHQHFADRWSDFEACAVELWRMMAPNTGVTAVTRASRDFGRDAIGIYQLGPAADRITLDFVLEAKCYGPDNSVGVKETSRLISRIRHRMFGVLVTTSYVHDQAYSEVREDQHPIVIICGRDIVDVLQQKGYTTPAAVAAWLNSAFPPNAR</sequence>
<accession>A0A931CE10</accession>
<keyword evidence="3" id="KW-0540">Nuclease</keyword>
<dbReference type="RefSeq" id="WP_196419952.1">
    <property type="nucleotide sequence ID" value="NZ_JADQTO010000035.1"/>
</dbReference>
<dbReference type="Pfam" id="PF04471">
    <property type="entry name" value="Mrr_cat"/>
    <property type="match status" value="1"/>
</dbReference>
<dbReference type="GO" id="GO:0003677">
    <property type="term" value="F:DNA binding"/>
    <property type="evidence" value="ECO:0007669"/>
    <property type="project" value="InterPro"/>
</dbReference>
<keyword evidence="3" id="KW-0378">Hydrolase</keyword>
<evidence type="ECO:0000259" key="1">
    <source>
        <dbReference type="Pfam" id="PF04471"/>
    </source>
</evidence>
<evidence type="ECO:0000313" key="4">
    <source>
        <dbReference type="Proteomes" id="UP000598146"/>
    </source>
</evidence>
<keyword evidence="4" id="KW-1185">Reference proteome</keyword>
<dbReference type="Proteomes" id="UP000598146">
    <property type="component" value="Unassembled WGS sequence"/>
</dbReference>
<dbReference type="InterPro" id="IPR041409">
    <property type="entry name" value="RE_AspBHI_N"/>
</dbReference>
<dbReference type="InterPro" id="IPR011856">
    <property type="entry name" value="tRNA_endonuc-like_dom_sf"/>
</dbReference>
<proteinExistence type="predicted"/>
<evidence type="ECO:0000313" key="3">
    <source>
        <dbReference type="EMBL" id="MBG0568175.1"/>
    </source>
</evidence>
<gene>
    <name evidence="3" type="ORF">I4J89_42775</name>
</gene>
<keyword evidence="3" id="KW-0255">Endonuclease</keyword>
<name>A0A931CE10_9ACTN</name>
<dbReference type="AlphaFoldDB" id="A0A931CE10"/>
<protein>
    <submittedName>
        <fullName evidence="3">Restriction endonuclease</fullName>
    </submittedName>
</protein>
<dbReference type="InterPro" id="IPR007560">
    <property type="entry name" value="Restrct_endonuc_IV_Mrr"/>
</dbReference>
<dbReference type="GO" id="GO:0004519">
    <property type="term" value="F:endonuclease activity"/>
    <property type="evidence" value="ECO:0007669"/>
    <property type="project" value="UniProtKB-KW"/>
</dbReference>
<comment type="caution">
    <text evidence="3">The sequence shown here is derived from an EMBL/GenBank/DDBJ whole genome shotgun (WGS) entry which is preliminary data.</text>
</comment>
<reference evidence="3" key="1">
    <citation type="submission" date="2020-11" db="EMBL/GenBank/DDBJ databases">
        <title>Isolation and identification of active actinomycetes.</title>
        <authorList>
            <person name="Sun X."/>
        </authorList>
    </citation>
    <scope>NUCLEOTIDE SEQUENCE</scope>
    <source>
        <strain evidence="3">NEAU-A11</strain>
    </source>
</reference>
<dbReference type="Pfam" id="PF18062">
    <property type="entry name" value="RE_AspBHI_N"/>
    <property type="match status" value="1"/>
</dbReference>
<organism evidence="3 4">
    <name type="scientific">Actinoplanes aureus</name>
    <dbReference type="NCBI Taxonomy" id="2792083"/>
    <lineage>
        <taxon>Bacteria</taxon>
        <taxon>Bacillati</taxon>
        <taxon>Actinomycetota</taxon>
        <taxon>Actinomycetes</taxon>
        <taxon>Micromonosporales</taxon>
        <taxon>Micromonosporaceae</taxon>
        <taxon>Actinoplanes</taxon>
    </lineage>
</organism>
<dbReference type="EMBL" id="JADQTO010000035">
    <property type="protein sequence ID" value="MBG0568175.1"/>
    <property type="molecule type" value="Genomic_DNA"/>
</dbReference>
<feature type="domain" description="Restriction endonuclease AspBHI N-terminal" evidence="2">
    <location>
        <begin position="30"/>
        <end position="216"/>
    </location>
</feature>
<dbReference type="Gene3D" id="3.40.1350.10">
    <property type="match status" value="1"/>
</dbReference>